<dbReference type="InterPro" id="IPR029044">
    <property type="entry name" value="Nucleotide-diphossugar_trans"/>
</dbReference>
<evidence type="ECO:0000256" key="3">
    <source>
        <dbReference type="ARBA" id="ARBA00022676"/>
    </source>
</evidence>
<organism evidence="6">
    <name type="scientific">Actinomyces succiniciruminis</name>
    <dbReference type="NCBI Taxonomy" id="1522002"/>
    <lineage>
        <taxon>Bacteria</taxon>
        <taxon>Bacillati</taxon>
        <taxon>Actinomycetota</taxon>
        <taxon>Actinomycetes</taxon>
        <taxon>Actinomycetales</taxon>
        <taxon>Actinomycetaceae</taxon>
        <taxon>Actinomyces</taxon>
    </lineage>
</organism>
<keyword evidence="3" id="KW-0328">Glycosyltransferase</keyword>
<sequence length="309" mass="33338">MHGSLTIAVLTYRRNAYLVDLIPRLLAQARMADEVGLRSRVLVIDNDPGGAALPVIEEIREGGAGLDYVHEPVPGIVAGRNRALSESVEDDLLVFIDDDELPGERWITALLKVWERTDAAAVTGPTPPRFDTAPDPWVRASGAFDSWDAPDEAVVLSADTGNLLLDLTVVRRLGLAFDPRYGLTGGEDSLFTRQLTRGGGRIRFAADAVVVKRVPDSRACRGWVLRRTCRAGSSWARVRVDTYEGMRPPLRLAYAVKGVGRAIVAGVRALSAWARGDIAARAAYEVSCVGGLGMVLGAFGMTPEEYGRG</sequence>
<comment type="pathway">
    <text evidence="1">Cell wall biogenesis; cell wall polysaccharide biosynthesis.</text>
</comment>
<comment type="similarity">
    <text evidence="2">Belongs to the glycosyltransferase 2 family.</text>
</comment>
<dbReference type="Pfam" id="PF00535">
    <property type="entry name" value="Glycos_transf_2"/>
    <property type="match status" value="1"/>
</dbReference>
<dbReference type="PANTHER" id="PTHR43179:SF12">
    <property type="entry name" value="GALACTOFURANOSYLTRANSFERASE GLFT2"/>
    <property type="match status" value="1"/>
</dbReference>
<gene>
    <name evidence="6" type="ORF">AAM4_2824</name>
</gene>
<evidence type="ECO:0000256" key="4">
    <source>
        <dbReference type="ARBA" id="ARBA00022679"/>
    </source>
</evidence>
<proteinExistence type="inferred from homology"/>
<name>A0A1L7RKP1_9ACTO</name>
<dbReference type="AlphaFoldDB" id="A0A1L7RKP1"/>
<protein>
    <submittedName>
        <fullName evidence="6">Glycosyltransferase-like 2</fullName>
    </submittedName>
</protein>
<dbReference type="Gene3D" id="3.90.550.10">
    <property type="entry name" value="Spore Coat Polysaccharide Biosynthesis Protein SpsA, Chain A"/>
    <property type="match status" value="1"/>
</dbReference>
<reference evidence="6" key="1">
    <citation type="submission" date="2014-07" db="EMBL/GenBank/DDBJ databases">
        <authorList>
            <person name="Zhang J.E."/>
            <person name="Yang H."/>
            <person name="Guo J."/>
            <person name="Deng Z."/>
            <person name="Luo H."/>
            <person name="Luo M."/>
            <person name="Zhao B."/>
        </authorList>
    </citation>
    <scope>NUCLEOTIDE SEQUENCE</scope>
    <source>
        <strain evidence="6">AM4</strain>
    </source>
</reference>
<evidence type="ECO:0000256" key="1">
    <source>
        <dbReference type="ARBA" id="ARBA00004776"/>
    </source>
</evidence>
<dbReference type="GO" id="GO:0016757">
    <property type="term" value="F:glycosyltransferase activity"/>
    <property type="evidence" value="ECO:0007669"/>
    <property type="project" value="UniProtKB-KW"/>
</dbReference>
<dbReference type="EMBL" id="LK995542">
    <property type="protein sequence ID" value="CED92656.1"/>
    <property type="molecule type" value="Genomic_DNA"/>
</dbReference>
<dbReference type="InterPro" id="IPR001173">
    <property type="entry name" value="Glyco_trans_2-like"/>
</dbReference>
<dbReference type="SUPFAM" id="SSF53448">
    <property type="entry name" value="Nucleotide-diphospho-sugar transferases"/>
    <property type="match status" value="1"/>
</dbReference>
<evidence type="ECO:0000259" key="5">
    <source>
        <dbReference type="Pfam" id="PF00535"/>
    </source>
</evidence>
<feature type="domain" description="Glycosyltransferase 2-like" evidence="5">
    <location>
        <begin position="6"/>
        <end position="132"/>
    </location>
</feature>
<accession>A0A1L7RKP1</accession>
<evidence type="ECO:0000313" key="6">
    <source>
        <dbReference type="EMBL" id="CED92656.1"/>
    </source>
</evidence>
<keyword evidence="4 6" id="KW-0808">Transferase</keyword>
<dbReference type="PANTHER" id="PTHR43179">
    <property type="entry name" value="RHAMNOSYLTRANSFERASE WBBL"/>
    <property type="match status" value="1"/>
</dbReference>
<dbReference type="RefSeq" id="WP_210582327.1">
    <property type="nucleotide sequence ID" value="NZ_LK995542.1"/>
</dbReference>
<evidence type="ECO:0000256" key="2">
    <source>
        <dbReference type="ARBA" id="ARBA00006739"/>
    </source>
</evidence>